<protein>
    <submittedName>
        <fullName evidence="1">Uncharacterized protein</fullName>
    </submittedName>
</protein>
<comment type="caution">
    <text evidence="1">The sequence shown here is derived from an EMBL/GenBank/DDBJ whole genome shotgun (WGS) entry which is preliminary data.</text>
</comment>
<feature type="non-terminal residue" evidence="1">
    <location>
        <position position="1"/>
    </location>
</feature>
<keyword evidence="2" id="KW-1185">Reference proteome</keyword>
<evidence type="ECO:0000313" key="2">
    <source>
        <dbReference type="Proteomes" id="UP001432322"/>
    </source>
</evidence>
<proteinExistence type="predicted"/>
<gene>
    <name evidence="1" type="ORF">PFISCL1PPCAC_2586</name>
</gene>
<dbReference type="EMBL" id="BTSY01000001">
    <property type="protein sequence ID" value="GMT11289.1"/>
    <property type="molecule type" value="Genomic_DNA"/>
</dbReference>
<dbReference type="AlphaFoldDB" id="A0AAV5UZX6"/>
<name>A0AAV5UZX6_9BILA</name>
<evidence type="ECO:0000313" key="1">
    <source>
        <dbReference type="EMBL" id="GMT11289.1"/>
    </source>
</evidence>
<accession>A0AAV5UZX6</accession>
<dbReference type="Proteomes" id="UP001432322">
    <property type="component" value="Unassembled WGS sequence"/>
</dbReference>
<organism evidence="1 2">
    <name type="scientific">Pristionchus fissidentatus</name>
    <dbReference type="NCBI Taxonomy" id="1538716"/>
    <lineage>
        <taxon>Eukaryota</taxon>
        <taxon>Metazoa</taxon>
        <taxon>Ecdysozoa</taxon>
        <taxon>Nematoda</taxon>
        <taxon>Chromadorea</taxon>
        <taxon>Rhabditida</taxon>
        <taxon>Rhabditina</taxon>
        <taxon>Diplogasteromorpha</taxon>
        <taxon>Diplogasteroidea</taxon>
        <taxon>Neodiplogasteridae</taxon>
        <taxon>Pristionchus</taxon>
    </lineage>
</organism>
<feature type="non-terminal residue" evidence="1">
    <location>
        <position position="95"/>
    </location>
</feature>
<reference evidence="1" key="1">
    <citation type="submission" date="2023-10" db="EMBL/GenBank/DDBJ databases">
        <title>Genome assembly of Pristionchus species.</title>
        <authorList>
            <person name="Yoshida K."/>
            <person name="Sommer R.J."/>
        </authorList>
    </citation>
    <scope>NUCLEOTIDE SEQUENCE</scope>
    <source>
        <strain evidence="1">RS5133</strain>
    </source>
</reference>
<sequence length="95" mass="11228">SWCDKCCLQLSIQIGDPIDTHENLVKVLTARAKMMNGEYRQAKMDLWLLDTKKTLEMEQLIEEGVYLFDVFIICRVLGIERELIKNAYKKDKYRI</sequence>